<comment type="subcellular location">
    <subcellularLocation>
        <location evidence="8">Cytoplasm</location>
    </subcellularLocation>
</comment>
<evidence type="ECO:0000256" key="5">
    <source>
        <dbReference type="ARBA" id="ARBA00022840"/>
    </source>
</evidence>
<dbReference type="Pfam" id="PF08299">
    <property type="entry name" value="Bac_DnaA_C"/>
    <property type="match status" value="1"/>
</dbReference>
<comment type="similarity">
    <text evidence="1 8 11">Belongs to the DnaA family.</text>
</comment>
<keyword evidence="7 8" id="KW-0238">DNA-binding</keyword>
<keyword evidence="6 8" id="KW-0446">Lipid-binding</keyword>
<evidence type="ECO:0000259" key="12">
    <source>
        <dbReference type="SMART" id="SM00382"/>
    </source>
</evidence>
<name>A0ABT0E186_9SPHN</name>
<comment type="caution">
    <text evidence="14">The sequence shown here is derived from an EMBL/GenBank/DDBJ whole genome shotgun (WGS) entry which is preliminary data.</text>
</comment>
<evidence type="ECO:0000256" key="2">
    <source>
        <dbReference type="ARBA" id="ARBA00022490"/>
    </source>
</evidence>
<dbReference type="EMBL" id="JALKHS010000018">
    <property type="protein sequence ID" value="MCK0533136.1"/>
    <property type="molecule type" value="Genomic_DNA"/>
</dbReference>
<dbReference type="Gene3D" id="3.30.300.180">
    <property type="match status" value="1"/>
</dbReference>
<dbReference type="PRINTS" id="PR00051">
    <property type="entry name" value="DNAA"/>
</dbReference>
<dbReference type="RefSeq" id="WP_201515154.1">
    <property type="nucleotide sequence ID" value="NZ_JALKHS010000018.1"/>
</dbReference>
<gene>
    <name evidence="8 14" type="primary">dnaA</name>
    <name evidence="14" type="ORF">MU848_16220</name>
</gene>
<feature type="binding site" evidence="8">
    <location>
        <position position="179"/>
    </location>
    <ligand>
        <name>ATP</name>
        <dbReference type="ChEBI" id="CHEBI:30616"/>
    </ligand>
</feature>
<evidence type="ECO:0000256" key="6">
    <source>
        <dbReference type="ARBA" id="ARBA00023121"/>
    </source>
</evidence>
<dbReference type="InterPro" id="IPR027417">
    <property type="entry name" value="P-loop_NTPase"/>
</dbReference>
<feature type="binding site" evidence="8">
    <location>
        <position position="181"/>
    </location>
    <ligand>
        <name>ATP</name>
        <dbReference type="ChEBI" id="CHEBI:30616"/>
    </ligand>
</feature>
<keyword evidence="3 8" id="KW-0235">DNA replication</keyword>
<dbReference type="InterPro" id="IPR038454">
    <property type="entry name" value="DnaA_N_sf"/>
</dbReference>
<organism evidence="14 15">
    <name type="scientific">Sphingobium agri</name>
    <dbReference type="NCBI Taxonomy" id="2933566"/>
    <lineage>
        <taxon>Bacteria</taxon>
        <taxon>Pseudomonadati</taxon>
        <taxon>Pseudomonadota</taxon>
        <taxon>Alphaproteobacteria</taxon>
        <taxon>Sphingomonadales</taxon>
        <taxon>Sphingomonadaceae</taxon>
        <taxon>Sphingobium</taxon>
    </lineage>
</organism>
<evidence type="ECO:0000256" key="1">
    <source>
        <dbReference type="ARBA" id="ARBA00006583"/>
    </source>
</evidence>
<dbReference type="Proteomes" id="UP001203512">
    <property type="component" value="Unassembled WGS sequence"/>
</dbReference>
<feature type="binding site" evidence="8">
    <location>
        <position position="180"/>
    </location>
    <ligand>
        <name>ATP</name>
        <dbReference type="ChEBI" id="CHEBI:30616"/>
    </ligand>
</feature>
<dbReference type="PANTHER" id="PTHR30050">
    <property type="entry name" value="CHROMOSOMAL REPLICATION INITIATOR PROTEIN DNAA"/>
    <property type="match status" value="1"/>
</dbReference>
<dbReference type="SUPFAM" id="SSF48295">
    <property type="entry name" value="TrpR-like"/>
    <property type="match status" value="1"/>
</dbReference>
<dbReference type="InterPro" id="IPR013159">
    <property type="entry name" value="DnaA_C"/>
</dbReference>
<evidence type="ECO:0000256" key="7">
    <source>
        <dbReference type="ARBA" id="ARBA00023125"/>
    </source>
</evidence>
<dbReference type="InterPro" id="IPR020591">
    <property type="entry name" value="Chromosome_initiator_DnaA-like"/>
</dbReference>
<evidence type="ECO:0000256" key="8">
    <source>
        <dbReference type="HAMAP-Rule" id="MF_00377"/>
    </source>
</evidence>
<keyword evidence="2 8" id="KW-0963">Cytoplasm</keyword>
<dbReference type="InterPro" id="IPR024633">
    <property type="entry name" value="DnaA_N_dom"/>
</dbReference>
<feature type="region of interest" description="Domain I, interacts with DnaA modulators" evidence="8">
    <location>
        <begin position="1"/>
        <end position="112"/>
    </location>
</feature>
<proteinExistence type="inferred from homology"/>
<dbReference type="SUPFAM" id="SSF52540">
    <property type="entry name" value="P-loop containing nucleoside triphosphate hydrolases"/>
    <property type="match status" value="1"/>
</dbReference>
<feature type="region of interest" description="Domain IV, binds dsDNA" evidence="8">
    <location>
        <begin position="351"/>
        <end position="470"/>
    </location>
</feature>
<comment type="function">
    <text evidence="8 10">Plays an essential role in the initiation and regulation of chromosomal replication. ATP-DnaA binds to the origin of replication (oriC) to initiate formation of the DNA replication initiation complex once per cell cycle. Binds the DnaA box (a 9 base pair repeat at the origin) and separates the double-stranded (ds)DNA. Forms a right-handed helical filament on oriC DNA; dsDNA binds to the exterior of the filament while single-stranded (ss)DNA is stabiized in the filament's interior. The ATP-DnaA-oriC complex binds and stabilizes one strand of the AT-rich DNA unwinding element (DUE), permitting loading of DNA polymerase. After initiation quickly degrades to an ADP-DnaA complex that is not apt for DNA replication. Binds acidic phospholipids.</text>
</comment>
<dbReference type="InterPro" id="IPR001957">
    <property type="entry name" value="Chromosome_initiator_DnaA"/>
</dbReference>
<feature type="domain" description="AAA+ ATPase" evidence="12">
    <location>
        <begin position="166"/>
        <end position="300"/>
    </location>
</feature>
<dbReference type="InterPro" id="IPR018312">
    <property type="entry name" value="Chromosome_initiator_DnaA_CS"/>
</dbReference>
<evidence type="ECO:0000256" key="4">
    <source>
        <dbReference type="ARBA" id="ARBA00022741"/>
    </source>
</evidence>
<comment type="subunit">
    <text evidence="8">Oligomerizes as a right-handed, spiral filament on DNA at oriC.</text>
</comment>
<dbReference type="InterPro" id="IPR010921">
    <property type="entry name" value="Trp_repressor/repl_initiator"/>
</dbReference>
<dbReference type="Pfam" id="PF11638">
    <property type="entry name" value="DnaA_N"/>
    <property type="match status" value="1"/>
</dbReference>
<dbReference type="SMART" id="SM00382">
    <property type="entry name" value="AAA"/>
    <property type="match status" value="1"/>
</dbReference>
<dbReference type="NCBIfam" id="TIGR00362">
    <property type="entry name" value="DnaA"/>
    <property type="match status" value="1"/>
</dbReference>
<dbReference type="Pfam" id="PF00308">
    <property type="entry name" value="Bac_DnaA"/>
    <property type="match status" value="1"/>
</dbReference>
<sequence>MKGFTAVANSSSVQASHDHARLESAWDAIRAGLRRDIGPRMFDQWLKAAQLGDYCPESQTLDLLFASDFTANFVSGHFGDRLCMAWRCAGVGVREVRLRRAPNAVGPRLLESAPAEEPVAAAPIPVEGAPACNFQPRHSFADFVTGESNHLAFSAAEAIAAEAQPRFSPLFIHGSTGQGKTHLLHAIAQHFSSHSPSAPVLYMSAERFMMEFVNAMRANETMMFKARLRAARLLLIDDIQFIAGKGSTQEEFLHTINDLIDSGARIVVTADRAPQLLDSIDPRILSRLAGGLVADIRPADLDLRLSILEAKRAIAGDPPVPDAVVDFLARSIRSNIRELEGAFNKLIAYGQLTGRSVDLEFAQSMLADAVRANARRITVDEIQKVCAAHYKIDAAEMRSKRRARAVARPRQVAMYLAKKMTPRSLPEIGRIFGGRDHSTVIHAVRTIEELRQTNADIDADIRTLQRQLEN</sequence>
<dbReference type="Gene3D" id="1.10.8.60">
    <property type="match status" value="1"/>
</dbReference>
<comment type="domain">
    <text evidence="8">Domain I is involved in oligomerization and binding regulators, domain II is flexibile and of varying length in different bacteria, domain III forms the AAA+ region, while domain IV binds dsDNA.</text>
</comment>
<dbReference type="HAMAP" id="MF_00377">
    <property type="entry name" value="DnaA_bact"/>
    <property type="match status" value="1"/>
</dbReference>
<accession>A0ABT0E186</accession>
<dbReference type="PANTHER" id="PTHR30050:SF2">
    <property type="entry name" value="CHROMOSOMAL REPLICATION INITIATOR PROTEIN DNAA"/>
    <property type="match status" value="1"/>
</dbReference>
<reference evidence="14 15" key="1">
    <citation type="submission" date="2022-04" db="EMBL/GenBank/DDBJ databases">
        <authorList>
            <person name="Huq M.A."/>
        </authorList>
    </citation>
    <scope>NUCLEOTIDE SEQUENCE [LARGE SCALE GENOMIC DNA]</scope>
    <source>
        <strain evidence="14 15">MAH-33</strain>
    </source>
</reference>
<dbReference type="SMART" id="SM00760">
    <property type="entry name" value="Bac_DnaA_C"/>
    <property type="match status" value="1"/>
</dbReference>
<dbReference type="CDD" id="cd00009">
    <property type="entry name" value="AAA"/>
    <property type="match status" value="1"/>
</dbReference>
<keyword evidence="5 8" id="KW-0067">ATP-binding</keyword>
<evidence type="ECO:0000313" key="15">
    <source>
        <dbReference type="Proteomes" id="UP001203512"/>
    </source>
</evidence>
<dbReference type="Gene3D" id="3.40.50.300">
    <property type="entry name" value="P-loop containing nucleotide triphosphate hydrolases"/>
    <property type="match status" value="1"/>
</dbReference>
<dbReference type="PROSITE" id="PS01008">
    <property type="entry name" value="DNAA"/>
    <property type="match status" value="1"/>
</dbReference>
<keyword evidence="15" id="KW-1185">Reference proteome</keyword>
<evidence type="ECO:0000256" key="3">
    <source>
        <dbReference type="ARBA" id="ARBA00022705"/>
    </source>
</evidence>
<keyword evidence="4 8" id="KW-0547">Nucleotide-binding</keyword>
<evidence type="ECO:0000256" key="10">
    <source>
        <dbReference type="RuleBase" id="RU000577"/>
    </source>
</evidence>
<evidence type="ECO:0000256" key="11">
    <source>
        <dbReference type="RuleBase" id="RU004227"/>
    </source>
</evidence>
<feature type="domain" description="Chromosomal replication initiator DnaA C-terminal" evidence="13">
    <location>
        <begin position="378"/>
        <end position="447"/>
    </location>
</feature>
<dbReference type="InterPro" id="IPR003593">
    <property type="entry name" value="AAA+_ATPase"/>
</dbReference>
<dbReference type="InterPro" id="IPR013317">
    <property type="entry name" value="DnaA_dom"/>
</dbReference>
<evidence type="ECO:0000313" key="14">
    <source>
        <dbReference type="EMBL" id="MCK0533136.1"/>
    </source>
</evidence>
<feature type="binding site" evidence="8">
    <location>
        <position position="177"/>
    </location>
    <ligand>
        <name>ATP</name>
        <dbReference type="ChEBI" id="CHEBI:30616"/>
    </ligand>
</feature>
<evidence type="ECO:0000259" key="13">
    <source>
        <dbReference type="SMART" id="SM00760"/>
    </source>
</evidence>
<dbReference type="Gene3D" id="1.10.1750.10">
    <property type="match status" value="1"/>
</dbReference>
<protein>
    <recommendedName>
        <fullName evidence="8 9">Chromosomal replication initiator protein DnaA</fullName>
    </recommendedName>
</protein>
<comment type="caution">
    <text evidence="8">Lacks conserved residue(s) required for the propagation of feature annotation.</text>
</comment>
<dbReference type="CDD" id="cd06571">
    <property type="entry name" value="Bac_DnaA_C"/>
    <property type="match status" value="1"/>
</dbReference>
<evidence type="ECO:0000256" key="9">
    <source>
        <dbReference type="NCBIfam" id="TIGR00362"/>
    </source>
</evidence>